<keyword evidence="6" id="KW-1185">Reference proteome</keyword>
<dbReference type="Gene3D" id="3.40.50.1460">
    <property type="match status" value="1"/>
</dbReference>
<feature type="region of interest" description="Disordered" evidence="2">
    <location>
        <begin position="248"/>
        <end position="288"/>
    </location>
</feature>
<evidence type="ECO:0000256" key="1">
    <source>
        <dbReference type="PROSITE-ProRule" id="PRU00339"/>
    </source>
</evidence>
<dbReference type="PROSITE" id="PS50005">
    <property type="entry name" value="TPR"/>
    <property type="match status" value="1"/>
</dbReference>
<accession>A0A0J6T5G1</accession>
<organism evidence="5 6">
    <name type="scientific">Methylobacterium variabile</name>
    <dbReference type="NCBI Taxonomy" id="298794"/>
    <lineage>
        <taxon>Bacteria</taxon>
        <taxon>Pseudomonadati</taxon>
        <taxon>Pseudomonadota</taxon>
        <taxon>Alphaproteobacteria</taxon>
        <taxon>Hyphomicrobiales</taxon>
        <taxon>Methylobacteriaceae</taxon>
        <taxon>Methylobacterium</taxon>
    </lineage>
</organism>
<dbReference type="Gene3D" id="1.25.40.10">
    <property type="entry name" value="Tetratricopeptide repeat domain"/>
    <property type="match status" value="2"/>
</dbReference>
<dbReference type="InterPro" id="IPR001309">
    <property type="entry name" value="Pept_C14_p20"/>
</dbReference>
<dbReference type="PANTHER" id="PTHR22576:SF37">
    <property type="entry name" value="MUCOSA-ASSOCIATED LYMPHOID TISSUE LYMPHOMA TRANSLOCATION PROTEIN 1"/>
    <property type="match status" value="1"/>
</dbReference>
<dbReference type="InterPro" id="IPR019734">
    <property type="entry name" value="TPR_rpt"/>
</dbReference>
<feature type="compositionally biased region" description="Basic and acidic residues" evidence="2">
    <location>
        <begin position="263"/>
        <end position="272"/>
    </location>
</feature>
<dbReference type="InterPro" id="IPR011600">
    <property type="entry name" value="Pept_C14_caspase"/>
</dbReference>
<evidence type="ECO:0000259" key="4">
    <source>
        <dbReference type="PROSITE" id="PS50208"/>
    </source>
</evidence>
<dbReference type="InterPro" id="IPR029030">
    <property type="entry name" value="Caspase-like_dom_sf"/>
</dbReference>
<evidence type="ECO:0000313" key="5">
    <source>
        <dbReference type="EMBL" id="KMO40803.1"/>
    </source>
</evidence>
<reference evidence="5 6" key="1">
    <citation type="submission" date="2015-03" db="EMBL/GenBank/DDBJ databases">
        <title>Genome sequencing of Methylobacterium variabile DSM 16961.</title>
        <authorList>
            <person name="Chaudhry V."/>
            <person name="Patil P.B."/>
        </authorList>
    </citation>
    <scope>NUCLEOTIDE SEQUENCE [LARGE SCALE GENOMIC DNA]</scope>
    <source>
        <strain evidence="5 6">DSM 16961</strain>
    </source>
</reference>
<dbReference type="PATRIC" id="fig|298794.3.peg.5636"/>
<evidence type="ECO:0000256" key="2">
    <source>
        <dbReference type="SAM" id="MobiDB-lite"/>
    </source>
</evidence>
<dbReference type="GO" id="GO:0006508">
    <property type="term" value="P:proteolysis"/>
    <property type="evidence" value="ECO:0007669"/>
    <property type="project" value="InterPro"/>
</dbReference>
<dbReference type="Pfam" id="PF00656">
    <property type="entry name" value="Peptidase_C14"/>
    <property type="match status" value="1"/>
</dbReference>
<gene>
    <name evidence="5" type="ORF">VQ02_07000</name>
</gene>
<feature type="domain" description="Caspase family p20" evidence="4">
    <location>
        <begin position="28"/>
        <end position="108"/>
    </location>
</feature>
<dbReference type="OrthoDB" id="9768004at2"/>
<dbReference type="InterPro" id="IPR052039">
    <property type="entry name" value="Caspase-related_regulators"/>
</dbReference>
<protein>
    <submittedName>
        <fullName evidence="5">Peptidase C14</fullName>
    </submittedName>
</protein>
<dbReference type="PANTHER" id="PTHR22576">
    <property type="entry name" value="MUCOSA ASSOCIATED LYMPHOID TISSUE LYMPHOMA TRANSLOCATION PROTEIN 1/PARACASPASE"/>
    <property type="match status" value="1"/>
</dbReference>
<keyword evidence="1" id="KW-0802">TPR repeat</keyword>
<evidence type="ECO:0000256" key="3">
    <source>
        <dbReference type="SAM" id="SignalP"/>
    </source>
</evidence>
<proteinExistence type="predicted"/>
<name>A0A0J6T5G1_9HYPH</name>
<dbReference type="InterPro" id="IPR011990">
    <property type="entry name" value="TPR-like_helical_dom_sf"/>
</dbReference>
<dbReference type="Pfam" id="PF13432">
    <property type="entry name" value="TPR_16"/>
    <property type="match status" value="2"/>
</dbReference>
<dbReference type="SUPFAM" id="SSF48452">
    <property type="entry name" value="TPR-like"/>
    <property type="match status" value="1"/>
</dbReference>
<feature type="signal peptide" evidence="3">
    <location>
        <begin position="1"/>
        <end position="23"/>
    </location>
</feature>
<dbReference type="PROSITE" id="PS51257">
    <property type="entry name" value="PROKAR_LIPOPROTEIN"/>
    <property type="match status" value="1"/>
</dbReference>
<feature type="repeat" description="TPR" evidence="1">
    <location>
        <begin position="379"/>
        <end position="412"/>
    </location>
</feature>
<sequence>MRAWWFVCIVLVAGACLVRSAAADSKQGDRVALLIGNAQYPDSDSPLTTPVQDVRAVGAALQRKGYTVDLAENTGKQAMQQAINAFLDKIKPGSTVLFYFSGYGIQAGKKNYLIPTDGQIWSEADLRRDGVTVDWVMAEIDRRGADLKFVVLDAANRNPFERRFRGFSTGLAPVTDPPANTLVVYSSAPGTMLRPGTGTRSTFADELVGPIGSEGPSRPAFDKARAGVSAASQGAQVPWIFSSLKDGAGGGWSDPRPAAAKPVRTEPARPEAARTTPEPAKVAEPAKVPEPVKPPAVAALDPAGDFAVAKRTNTRQAYQDFVARYPTGAWAERARAEIDRFDAASKPAPADVQTLTYSREDLRTKAELDRALERDPANVPALYRRGQLHAIHREFRAAMADFDEVIRLNPQDVEALNNRCWVRAMIEELDRALRDCNEALKLRPNFPDALDSRGLVNLKIGLPGMAIRDYDAALRSNGKQASSLYGRGLARLRTGDTQEGNSDISDALAMDPSVAKEFARYGIR</sequence>
<dbReference type="EMBL" id="LABY01000041">
    <property type="protein sequence ID" value="KMO40803.1"/>
    <property type="molecule type" value="Genomic_DNA"/>
</dbReference>
<dbReference type="Proteomes" id="UP000035955">
    <property type="component" value="Unassembled WGS sequence"/>
</dbReference>
<dbReference type="SMART" id="SM00028">
    <property type="entry name" value="TPR"/>
    <property type="match status" value="4"/>
</dbReference>
<dbReference type="PROSITE" id="PS50208">
    <property type="entry name" value="CASPASE_P20"/>
    <property type="match status" value="1"/>
</dbReference>
<evidence type="ECO:0000313" key="6">
    <source>
        <dbReference type="Proteomes" id="UP000035955"/>
    </source>
</evidence>
<feature type="compositionally biased region" description="Low complexity" evidence="2">
    <location>
        <begin position="277"/>
        <end position="286"/>
    </location>
</feature>
<comment type="caution">
    <text evidence="5">The sequence shown here is derived from an EMBL/GenBank/DDBJ whole genome shotgun (WGS) entry which is preliminary data.</text>
</comment>
<dbReference type="SUPFAM" id="SSF52129">
    <property type="entry name" value="Caspase-like"/>
    <property type="match status" value="1"/>
</dbReference>
<dbReference type="GO" id="GO:0004197">
    <property type="term" value="F:cysteine-type endopeptidase activity"/>
    <property type="evidence" value="ECO:0007669"/>
    <property type="project" value="InterPro"/>
</dbReference>
<dbReference type="AlphaFoldDB" id="A0A0J6T5G1"/>
<keyword evidence="3" id="KW-0732">Signal</keyword>
<feature type="chain" id="PRO_5005281891" evidence="3">
    <location>
        <begin position="24"/>
        <end position="524"/>
    </location>
</feature>